<dbReference type="InterPro" id="IPR036388">
    <property type="entry name" value="WH-like_DNA-bd_sf"/>
</dbReference>
<dbReference type="KEGG" id="thyd:TTHT_1723"/>
<dbReference type="InterPro" id="IPR013324">
    <property type="entry name" value="RNA_pol_sigma_r3/r4-like"/>
</dbReference>
<dbReference type="AlphaFoldDB" id="A0A7R6SZW2"/>
<dbReference type="RefSeq" id="WP_201327498.1">
    <property type="nucleotide sequence ID" value="NZ_AP017470.1"/>
</dbReference>
<keyword evidence="4" id="KW-0804">Transcription</keyword>
<organism evidence="7 8">
    <name type="scientific">Thermotomaculum hydrothermale</name>
    <dbReference type="NCBI Taxonomy" id="981385"/>
    <lineage>
        <taxon>Bacteria</taxon>
        <taxon>Pseudomonadati</taxon>
        <taxon>Acidobacteriota</taxon>
        <taxon>Holophagae</taxon>
        <taxon>Thermotomaculales</taxon>
        <taxon>Thermotomaculaceae</taxon>
        <taxon>Thermotomaculum</taxon>
    </lineage>
</organism>
<dbReference type="InterPro" id="IPR013249">
    <property type="entry name" value="RNA_pol_sigma70_r4_t2"/>
</dbReference>
<dbReference type="Gene3D" id="1.10.1740.10">
    <property type="match status" value="1"/>
</dbReference>
<protein>
    <recommendedName>
        <fullName evidence="9">RNA polymerase, sigma-24 subunit, ECF subfamily</fullName>
    </recommendedName>
</protein>
<dbReference type="Pfam" id="PF08281">
    <property type="entry name" value="Sigma70_r4_2"/>
    <property type="match status" value="1"/>
</dbReference>
<keyword evidence="2" id="KW-0805">Transcription regulation</keyword>
<dbReference type="SUPFAM" id="SSF88946">
    <property type="entry name" value="Sigma2 domain of RNA polymerase sigma factors"/>
    <property type="match status" value="1"/>
</dbReference>
<dbReference type="NCBIfam" id="TIGR02937">
    <property type="entry name" value="sigma70-ECF"/>
    <property type="match status" value="1"/>
</dbReference>
<dbReference type="EMBL" id="AP017470">
    <property type="protein sequence ID" value="BBB33195.1"/>
    <property type="molecule type" value="Genomic_DNA"/>
</dbReference>
<dbReference type="InterPro" id="IPR007627">
    <property type="entry name" value="RNA_pol_sigma70_r2"/>
</dbReference>
<dbReference type="InterPro" id="IPR039425">
    <property type="entry name" value="RNA_pol_sigma-70-like"/>
</dbReference>
<feature type="domain" description="RNA polymerase sigma-70 region 2" evidence="5">
    <location>
        <begin position="27"/>
        <end position="90"/>
    </location>
</feature>
<evidence type="ECO:0000256" key="4">
    <source>
        <dbReference type="ARBA" id="ARBA00023163"/>
    </source>
</evidence>
<dbReference type="Pfam" id="PF04542">
    <property type="entry name" value="Sigma70_r2"/>
    <property type="match status" value="1"/>
</dbReference>
<keyword evidence="8" id="KW-1185">Reference proteome</keyword>
<name>A0A7R6SZW2_9BACT</name>
<dbReference type="InterPro" id="IPR014284">
    <property type="entry name" value="RNA_pol_sigma-70_dom"/>
</dbReference>
<evidence type="ECO:0000259" key="6">
    <source>
        <dbReference type="Pfam" id="PF08281"/>
    </source>
</evidence>
<dbReference type="GO" id="GO:0016987">
    <property type="term" value="F:sigma factor activity"/>
    <property type="evidence" value="ECO:0007669"/>
    <property type="project" value="UniProtKB-KW"/>
</dbReference>
<dbReference type="PANTHER" id="PTHR43133">
    <property type="entry name" value="RNA POLYMERASE ECF-TYPE SIGMA FACTO"/>
    <property type="match status" value="1"/>
</dbReference>
<dbReference type="Gene3D" id="1.10.10.10">
    <property type="entry name" value="Winged helix-like DNA-binding domain superfamily/Winged helix DNA-binding domain"/>
    <property type="match status" value="1"/>
</dbReference>
<comment type="similarity">
    <text evidence="1">Belongs to the sigma-70 factor family. ECF subfamily.</text>
</comment>
<evidence type="ECO:0000256" key="1">
    <source>
        <dbReference type="ARBA" id="ARBA00010641"/>
    </source>
</evidence>
<evidence type="ECO:0000256" key="2">
    <source>
        <dbReference type="ARBA" id="ARBA00023015"/>
    </source>
</evidence>
<evidence type="ECO:0000256" key="3">
    <source>
        <dbReference type="ARBA" id="ARBA00023082"/>
    </source>
</evidence>
<dbReference type="CDD" id="cd06171">
    <property type="entry name" value="Sigma70_r4"/>
    <property type="match status" value="1"/>
</dbReference>
<evidence type="ECO:0000313" key="8">
    <source>
        <dbReference type="Proteomes" id="UP000595564"/>
    </source>
</evidence>
<evidence type="ECO:0000259" key="5">
    <source>
        <dbReference type="Pfam" id="PF04542"/>
    </source>
</evidence>
<dbReference type="InterPro" id="IPR013325">
    <property type="entry name" value="RNA_pol_sigma_r2"/>
</dbReference>
<feature type="domain" description="RNA polymerase sigma factor 70 region 4 type 2" evidence="6">
    <location>
        <begin position="127"/>
        <end position="179"/>
    </location>
</feature>
<dbReference type="SUPFAM" id="SSF88659">
    <property type="entry name" value="Sigma3 and sigma4 domains of RNA polymerase sigma factors"/>
    <property type="match status" value="1"/>
</dbReference>
<gene>
    <name evidence="7" type="ORF">TTHT_1723</name>
</gene>
<reference evidence="7 8" key="1">
    <citation type="journal article" date="2012" name="Extremophiles">
        <title>Thermotomaculum hydrothermale gen. nov., sp. nov., a novel heterotrophic thermophile within the phylum Acidobacteria from a deep-sea hydrothermal vent chimney in the Southern Okinawa Trough.</title>
        <authorList>
            <person name="Izumi H."/>
            <person name="Nunoura T."/>
            <person name="Miyazaki M."/>
            <person name="Mino S."/>
            <person name="Toki T."/>
            <person name="Takai K."/>
            <person name="Sako Y."/>
            <person name="Sawabe T."/>
            <person name="Nakagawa S."/>
        </authorList>
    </citation>
    <scope>NUCLEOTIDE SEQUENCE [LARGE SCALE GENOMIC DNA]</scope>
    <source>
        <strain evidence="7 8">AC55</strain>
    </source>
</reference>
<dbReference type="PANTHER" id="PTHR43133:SF51">
    <property type="entry name" value="RNA POLYMERASE SIGMA FACTOR"/>
    <property type="match status" value="1"/>
</dbReference>
<dbReference type="GO" id="GO:0003677">
    <property type="term" value="F:DNA binding"/>
    <property type="evidence" value="ECO:0007669"/>
    <property type="project" value="InterPro"/>
</dbReference>
<keyword evidence="3" id="KW-0731">Sigma factor</keyword>
<dbReference type="Proteomes" id="UP000595564">
    <property type="component" value="Chromosome"/>
</dbReference>
<evidence type="ECO:0008006" key="9">
    <source>
        <dbReference type="Google" id="ProtNLM"/>
    </source>
</evidence>
<dbReference type="GO" id="GO:0006352">
    <property type="term" value="P:DNA-templated transcription initiation"/>
    <property type="evidence" value="ECO:0007669"/>
    <property type="project" value="InterPro"/>
</dbReference>
<proteinExistence type="inferred from homology"/>
<accession>A0A7R6SZW2</accession>
<sequence>MKKSKFMTEQELITRLKSGDEEAFNLFFEKYKKTIYNFGLKFCGNREDASDILQETLLNAFKYIKNFKGESKLSTWLYKIASNACQKKKNSERNIVSFDELEDNHIHALNKHNENPHITFEKKEIERLIQKAILKLPEQYRIPLILKDIEGLNHQEMAEILDISVANAKVRLHRARLMLKAIVEKFLREGKNG</sequence>
<evidence type="ECO:0000313" key="7">
    <source>
        <dbReference type="EMBL" id="BBB33195.1"/>
    </source>
</evidence>